<keyword evidence="1" id="KW-0663">Pyridoxal phosphate</keyword>
<evidence type="ECO:0000313" key="3">
    <source>
        <dbReference type="EMBL" id="MQA40385.1"/>
    </source>
</evidence>
<dbReference type="RefSeq" id="WP_152839603.1">
    <property type="nucleotide sequence ID" value="NZ_WHUG01000008.1"/>
</dbReference>
<reference evidence="3 4" key="1">
    <citation type="submission" date="2019-10" db="EMBL/GenBank/DDBJ databases">
        <title>Two novel species isolated from a subtropical stream in China.</title>
        <authorList>
            <person name="Lu H."/>
        </authorList>
    </citation>
    <scope>NUCLEOTIDE SEQUENCE [LARGE SCALE GENOMIC DNA]</scope>
    <source>
        <strain evidence="3 4">FT29W</strain>
    </source>
</reference>
<keyword evidence="3" id="KW-0808">Transferase</keyword>
<dbReference type="Gene3D" id="3.40.640.10">
    <property type="entry name" value="Type I PLP-dependent aspartate aminotransferase-like (Major domain)"/>
    <property type="match status" value="1"/>
</dbReference>
<dbReference type="InterPro" id="IPR000192">
    <property type="entry name" value="Aminotrans_V_dom"/>
</dbReference>
<dbReference type="InterPro" id="IPR015424">
    <property type="entry name" value="PyrdxlP-dep_Trfase"/>
</dbReference>
<keyword evidence="4" id="KW-1185">Reference proteome</keyword>
<dbReference type="AlphaFoldDB" id="A0A6A7N5I3"/>
<evidence type="ECO:0000256" key="1">
    <source>
        <dbReference type="ARBA" id="ARBA00022898"/>
    </source>
</evidence>
<dbReference type="Gene3D" id="3.90.1150.10">
    <property type="entry name" value="Aspartate Aminotransferase, domain 1"/>
    <property type="match status" value="1"/>
</dbReference>
<evidence type="ECO:0000313" key="4">
    <source>
        <dbReference type="Proteomes" id="UP000440498"/>
    </source>
</evidence>
<keyword evidence="3" id="KW-0032">Aminotransferase</keyword>
<dbReference type="PANTHER" id="PTHR43092">
    <property type="entry name" value="L-CYSTEINE DESULFHYDRASE"/>
    <property type="match status" value="1"/>
</dbReference>
<gene>
    <name evidence="3" type="ORF">GEV02_19720</name>
</gene>
<dbReference type="Proteomes" id="UP000440498">
    <property type="component" value="Unassembled WGS sequence"/>
</dbReference>
<dbReference type="GO" id="GO:0008483">
    <property type="term" value="F:transaminase activity"/>
    <property type="evidence" value="ECO:0007669"/>
    <property type="project" value="UniProtKB-KW"/>
</dbReference>
<accession>A0A6A7N5I3</accession>
<dbReference type="PANTHER" id="PTHR43092:SF6">
    <property type="entry name" value="BLR1280 PROTEIN"/>
    <property type="match status" value="1"/>
</dbReference>
<proteinExistence type="predicted"/>
<dbReference type="EMBL" id="WHUG01000008">
    <property type="protein sequence ID" value="MQA40385.1"/>
    <property type="molecule type" value="Genomic_DNA"/>
</dbReference>
<organism evidence="3 4">
    <name type="scientific">Rugamonas aquatica</name>
    <dbReference type="NCBI Taxonomy" id="2743357"/>
    <lineage>
        <taxon>Bacteria</taxon>
        <taxon>Pseudomonadati</taxon>
        <taxon>Pseudomonadota</taxon>
        <taxon>Betaproteobacteria</taxon>
        <taxon>Burkholderiales</taxon>
        <taxon>Oxalobacteraceae</taxon>
        <taxon>Telluria group</taxon>
        <taxon>Rugamonas</taxon>
    </lineage>
</organism>
<evidence type="ECO:0000259" key="2">
    <source>
        <dbReference type="Pfam" id="PF00266"/>
    </source>
</evidence>
<sequence>METNALQTRWPDGDEGKWRELAKAFHFEPGLIYLNSGSEGSLPLEMQSILTQAMRHWASSPSQAFFDDVNLNSKQLANRSRMAKFVGADPADLVLTDNTTMGLAMVLLGLPNKGPCEIITTQQDHFSMYSPLSILAERQGVKIIEVSLPIPAKSSEDIVQIFRKAITPNTRAICFSHINYAVGLRMPVREICNLARERNILSLVDGAHALGMLDLNLRELGPDFYAASGHKWLNGPPGTGILYIRDAETNPWGLQPIVSERAMDVGNGLTIADALQARANLNGPAFYTLARTAEFFEGIGKSTIERRILQLSAEVEREAVAHWGQGSVFSPSHQAEDGALCCGLTAFVPSRNYALAYDATRMQQIAQRLVNEFGLWVLCTATPGPDGGRGPQINALRVSTHIYNFPDQIGRLFAVLQDIA</sequence>
<dbReference type="InterPro" id="IPR015422">
    <property type="entry name" value="PyrdxlP-dep_Trfase_small"/>
</dbReference>
<protein>
    <submittedName>
        <fullName evidence="3">Aminotransferase class V-fold PLP-dependent enzyme</fullName>
    </submittedName>
</protein>
<dbReference type="Pfam" id="PF00266">
    <property type="entry name" value="Aminotran_5"/>
    <property type="match status" value="1"/>
</dbReference>
<dbReference type="InterPro" id="IPR015421">
    <property type="entry name" value="PyrdxlP-dep_Trfase_major"/>
</dbReference>
<dbReference type="SUPFAM" id="SSF53383">
    <property type="entry name" value="PLP-dependent transferases"/>
    <property type="match status" value="1"/>
</dbReference>
<comment type="caution">
    <text evidence="3">The sequence shown here is derived from an EMBL/GenBank/DDBJ whole genome shotgun (WGS) entry which is preliminary data.</text>
</comment>
<name>A0A6A7N5I3_9BURK</name>
<feature type="domain" description="Aminotransferase class V" evidence="2">
    <location>
        <begin position="73"/>
        <end position="331"/>
    </location>
</feature>